<keyword evidence="2 5" id="KW-0812">Transmembrane</keyword>
<name>A0A2J8A869_9CHLO</name>
<dbReference type="EMBL" id="PGGS01000118">
    <property type="protein sequence ID" value="PNH08732.1"/>
    <property type="molecule type" value="Genomic_DNA"/>
</dbReference>
<evidence type="ECO:0000313" key="7">
    <source>
        <dbReference type="EMBL" id="PNH08732.1"/>
    </source>
</evidence>
<accession>A0A2J8A869</accession>
<protein>
    <submittedName>
        <fullName evidence="7">Sodium channel protein 1 brain</fullName>
    </submittedName>
</protein>
<evidence type="ECO:0000256" key="3">
    <source>
        <dbReference type="ARBA" id="ARBA00022989"/>
    </source>
</evidence>
<dbReference type="SUPFAM" id="SSF81324">
    <property type="entry name" value="Voltage-gated potassium channels"/>
    <property type="match status" value="1"/>
</dbReference>
<dbReference type="PANTHER" id="PTHR10037:SF62">
    <property type="entry name" value="SODIUM CHANNEL PROTEIN 60E"/>
    <property type="match status" value="1"/>
</dbReference>
<keyword evidence="4 5" id="KW-0472">Membrane</keyword>
<feature type="domain" description="Ion transport" evidence="6">
    <location>
        <begin position="1"/>
        <end position="172"/>
    </location>
</feature>
<dbReference type="InterPro" id="IPR043203">
    <property type="entry name" value="VGCC_Ca_Na"/>
</dbReference>
<evidence type="ECO:0000256" key="1">
    <source>
        <dbReference type="ARBA" id="ARBA00004141"/>
    </source>
</evidence>
<evidence type="ECO:0000259" key="6">
    <source>
        <dbReference type="Pfam" id="PF00520"/>
    </source>
</evidence>
<keyword evidence="7" id="KW-0406">Ion transport</keyword>
<feature type="non-terminal residue" evidence="7">
    <location>
        <position position="1"/>
    </location>
</feature>
<dbReference type="AlphaFoldDB" id="A0A2J8A869"/>
<dbReference type="Pfam" id="PF00520">
    <property type="entry name" value="Ion_trans"/>
    <property type="match status" value="1"/>
</dbReference>
<comment type="subcellular location">
    <subcellularLocation>
        <location evidence="1">Membrane</location>
        <topology evidence="1">Multi-pass membrane protein</topology>
    </subcellularLocation>
</comment>
<keyword evidence="7" id="KW-0407">Ion channel</keyword>
<evidence type="ECO:0000256" key="2">
    <source>
        <dbReference type="ARBA" id="ARBA00022692"/>
    </source>
</evidence>
<feature type="transmembrane region" description="Helical" evidence="5">
    <location>
        <begin position="139"/>
        <end position="167"/>
    </location>
</feature>
<keyword evidence="8" id="KW-1185">Reference proteome</keyword>
<feature type="transmembrane region" description="Helical" evidence="5">
    <location>
        <begin position="20"/>
        <end position="41"/>
    </location>
</feature>
<evidence type="ECO:0000256" key="5">
    <source>
        <dbReference type="SAM" id="Phobius"/>
    </source>
</evidence>
<dbReference type="OrthoDB" id="541396at2759"/>
<gene>
    <name evidence="7" type="ORF">TSOC_004696</name>
</gene>
<evidence type="ECO:0000313" key="8">
    <source>
        <dbReference type="Proteomes" id="UP000236333"/>
    </source>
</evidence>
<sequence length="248" mass="27088">WRGMRLVVETLLASLPSLGNVLLFGGFQFGLFGILGVQLFAGKLSVCSQTSIDGVPVTERSQCVEGVAYVCSEADLCYAPGEAAVRWWGPPMRNFDHLGRAALTLFTVSTLDGYMEVARMCIDSVGVDKVPRFNNSPALGLYIIAFVFLGAFFWVNLLVSVIIDHYAHIAQQGDLLGNTKQVRVSDAILGAVILLVNCFIILAFVAVFFSRALPVAQRKATKWAAKARKWAWFARLWPAGEGGVKQRA</sequence>
<proteinExistence type="predicted"/>
<feature type="transmembrane region" description="Helical" evidence="5">
    <location>
        <begin position="187"/>
        <end position="209"/>
    </location>
</feature>
<dbReference type="Gene3D" id="1.10.287.70">
    <property type="match status" value="1"/>
</dbReference>
<keyword evidence="3 5" id="KW-1133">Transmembrane helix</keyword>
<dbReference type="PANTHER" id="PTHR10037">
    <property type="entry name" value="VOLTAGE-GATED CATION CHANNEL CALCIUM AND SODIUM"/>
    <property type="match status" value="1"/>
</dbReference>
<keyword evidence="7" id="KW-0813">Transport</keyword>
<dbReference type="Proteomes" id="UP000236333">
    <property type="component" value="Unassembled WGS sequence"/>
</dbReference>
<dbReference type="InterPro" id="IPR005821">
    <property type="entry name" value="Ion_trans_dom"/>
</dbReference>
<dbReference type="GO" id="GO:0005248">
    <property type="term" value="F:voltage-gated sodium channel activity"/>
    <property type="evidence" value="ECO:0007669"/>
    <property type="project" value="TreeGrafter"/>
</dbReference>
<organism evidence="7 8">
    <name type="scientific">Tetrabaena socialis</name>
    <dbReference type="NCBI Taxonomy" id="47790"/>
    <lineage>
        <taxon>Eukaryota</taxon>
        <taxon>Viridiplantae</taxon>
        <taxon>Chlorophyta</taxon>
        <taxon>core chlorophytes</taxon>
        <taxon>Chlorophyceae</taxon>
        <taxon>CS clade</taxon>
        <taxon>Chlamydomonadales</taxon>
        <taxon>Tetrabaenaceae</taxon>
        <taxon>Tetrabaena</taxon>
    </lineage>
</organism>
<comment type="caution">
    <text evidence="7">The sequence shown here is derived from an EMBL/GenBank/DDBJ whole genome shotgun (WGS) entry which is preliminary data.</text>
</comment>
<reference evidence="7 8" key="1">
    <citation type="journal article" date="2017" name="Mol. Biol. Evol.">
        <title>The 4-celled Tetrabaena socialis nuclear genome reveals the essential components for genetic control of cell number at the origin of multicellularity in the volvocine lineage.</title>
        <authorList>
            <person name="Featherston J."/>
            <person name="Arakaki Y."/>
            <person name="Hanschen E.R."/>
            <person name="Ferris P.J."/>
            <person name="Michod R.E."/>
            <person name="Olson B.J.S.C."/>
            <person name="Nozaki H."/>
            <person name="Durand P.M."/>
        </authorList>
    </citation>
    <scope>NUCLEOTIDE SEQUENCE [LARGE SCALE GENOMIC DNA]</scope>
    <source>
        <strain evidence="7 8">NIES-571</strain>
    </source>
</reference>
<dbReference type="GO" id="GO:0001518">
    <property type="term" value="C:voltage-gated sodium channel complex"/>
    <property type="evidence" value="ECO:0007669"/>
    <property type="project" value="TreeGrafter"/>
</dbReference>
<evidence type="ECO:0000256" key="4">
    <source>
        <dbReference type="ARBA" id="ARBA00023136"/>
    </source>
</evidence>